<dbReference type="EMBL" id="NMUL01000038">
    <property type="protein sequence ID" value="OXM63038.1"/>
    <property type="molecule type" value="Genomic_DNA"/>
</dbReference>
<sequence>MTADSFPGPGGTASGGGVQAPPPPAPVPTGDAPAGTVLGFRELSERVIASVVDRYPWLNRVLMGMLAVFTGTCVVAVVARLSPLPLIPVPLFVVAGYGLWQARGVTARRQLFNWVLLFALATMVGFWLISVVGRWVE</sequence>
<organism evidence="3 4">
    <name type="scientific">Amycolatopsis vastitatis</name>
    <dbReference type="NCBI Taxonomy" id="1905142"/>
    <lineage>
        <taxon>Bacteria</taxon>
        <taxon>Bacillati</taxon>
        <taxon>Actinomycetota</taxon>
        <taxon>Actinomycetes</taxon>
        <taxon>Pseudonocardiales</taxon>
        <taxon>Pseudonocardiaceae</taxon>
        <taxon>Amycolatopsis</taxon>
    </lineage>
</organism>
<dbReference type="AlphaFoldDB" id="A0A229SVP5"/>
<accession>A0A229SVP5</accession>
<feature type="transmembrane region" description="Helical" evidence="2">
    <location>
        <begin position="61"/>
        <end position="79"/>
    </location>
</feature>
<evidence type="ECO:0000313" key="3">
    <source>
        <dbReference type="EMBL" id="OXM63038.1"/>
    </source>
</evidence>
<evidence type="ECO:0000256" key="2">
    <source>
        <dbReference type="SAM" id="Phobius"/>
    </source>
</evidence>
<feature type="compositionally biased region" description="Gly residues" evidence="1">
    <location>
        <begin position="8"/>
        <end position="18"/>
    </location>
</feature>
<dbReference type="RefSeq" id="WP_093951346.1">
    <property type="nucleotide sequence ID" value="NZ_NMUL01000038.1"/>
</dbReference>
<keyword evidence="2" id="KW-1133">Transmembrane helix</keyword>
<keyword evidence="2" id="KW-0812">Transmembrane</keyword>
<feature type="transmembrane region" description="Helical" evidence="2">
    <location>
        <begin position="85"/>
        <end position="102"/>
    </location>
</feature>
<keyword evidence="2" id="KW-0472">Membrane</keyword>
<feature type="transmembrane region" description="Helical" evidence="2">
    <location>
        <begin position="114"/>
        <end position="136"/>
    </location>
</feature>
<protein>
    <submittedName>
        <fullName evidence="3">Uncharacterized protein</fullName>
    </submittedName>
</protein>
<name>A0A229SVP5_9PSEU</name>
<dbReference type="Proteomes" id="UP000215199">
    <property type="component" value="Unassembled WGS sequence"/>
</dbReference>
<keyword evidence="4" id="KW-1185">Reference proteome</keyword>
<dbReference type="OrthoDB" id="3630289at2"/>
<proteinExistence type="predicted"/>
<feature type="region of interest" description="Disordered" evidence="1">
    <location>
        <begin position="1"/>
        <end position="28"/>
    </location>
</feature>
<evidence type="ECO:0000313" key="4">
    <source>
        <dbReference type="Proteomes" id="UP000215199"/>
    </source>
</evidence>
<gene>
    <name evidence="3" type="ORF">CF165_32235</name>
</gene>
<reference evidence="4" key="1">
    <citation type="submission" date="2017-07" db="EMBL/GenBank/DDBJ databases">
        <title>Comparative genome mining reveals phylogenetic distribution patterns of secondary metabolites in Amycolatopsis.</title>
        <authorList>
            <person name="Adamek M."/>
            <person name="Alanjary M."/>
            <person name="Sales-Ortells H."/>
            <person name="Goodfellow M."/>
            <person name="Bull A.T."/>
            <person name="Kalinowski J."/>
            <person name="Ziemert N."/>
        </authorList>
    </citation>
    <scope>NUCLEOTIDE SEQUENCE [LARGE SCALE GENOMIC DNA]</scope>
    <source>
        <strain evidence="4">H5</strain>
    </source>
</reference>
<evidence type="ECO:0000256" key="1">
    <source>
        <dbReference type="SAM" id="MobiDB-lite"/>
    </source>
</evidence>
<comment type="caution">
    <text evidence="3">The sequence shown here is derived from an EMBL/GenBank/DDBJ whole genome shotgun (WGS) entry which is preliminary data.</text>
</comment>